<dbReference type="Pfam" id="PF23544">
    <property type="entry name" value="AtuA_ferredoxin"/>
    <property type="match status" value="1"/>
</dbReference>
<evidence type="ECO:0000259" key="1">
    <source>
        <dbReference type="Pfam" id="PF07287"/>
    </source>
</evidence>
<feature type="domain" description="AtuA-like ferredoxin-fold" evidence="2">
    <location>
        <begin position="484"/>
        <end position="578"/>
    </location>
</feature>
<accession>A0ABW1MJ90</accession>
<evidence type="ECO:0000259" key="2">
    <source>
        <dbReference type="Pfam" id="PF23544"/>
    </source>
</evidence>
<keyword evidence="4" id="KW-1185">Reference proteome</keyword>
<evidence type="ECO:0000313" key="4">
    <source>
        <dbReference type="Proteomes" id="UP001596139"/>
    </source>
</evidence>
<dbReference type="EMBL" id="JBHSPX010000004">
    <property type="protein sequence ID" value="MFC6063864.1"/>
    <property type="molecule type" value="Genomic_DNA"/>
</dbReference>
<dbReference type="InterPro" id="IPR010839">
    <property type="entry name" value="AtuA_N"/>
</dbReference>
<comment type="caution">
    <text evidence="3">The sequence shown here is derived from an EMBL/GenBank/DDBJ whole genome shotgun (WGS) entry which is preliminary data.</text>
</comment>
<feature type="domain" description="Acyclic terpene utilisation N-terminal" evidence="1">
    <location>
        <begin position="6"/>
        <end position="445"/>
    </location>
</feature>
<gene>
    <name evidence="3" type="ORF">ACFP4F_15015</name>
</gene>
<dbReference type="Pfam" id="PF07287">
    <property type="entry name" value="AtuA"/>
    <property type="match status" value="1"/>
</dbReference>
<organism evidence="3 4">
    <name type="scientific">Streptomyces ochraceiscleroticus</name>
    <dbReference type="NCBI Taxonomy" id="47761"/>
    <lineage>
        <taxon>Bacteria</taxon>
        <taxon>Bacillati</taxon>
        <taxon>Actinomycetota</taxon>
        <taxon>Actinomycetes</taxon>
        <taxon>Kitasatosporales</taxon>
        <taxon>Streptomycetaceae</taxon>
        <taxon>Streptomyces</taxon>
    </lineage>
</organism>
<name>A0ABW1MJ90_9ACTN</name>
<dbReference type="Proteomes" id="UP001596139">
    <property type="component" value="Unassembled WGS sequence"/>
</dbReference>
<dbReference type="InterPro" id="IPR056362">
    <property type="entry name" value="AtuA-like_ferredoxin_dom"/>
</dbReference>
<proteinExistence type="predicted"/>
<sequence>MNRRPVRIANFSGYYGDRYSAFDEAMAGDPVDVLMGDYLAEITLASMSPLYTKDPSKGYITYFLRQIRPHLAALAERGMKVVTNAGAFNPEALANALREAIAEAGVTLRVAHVEGDNLQPRLDELRAAGHRFENLDTGEPLSAWDAEPISAHAYLGGRGIATALREGADIVVCGRVTDASLTAGPAAWWHEWGTEDWDRLAGAVVAGHIIECGPHAVGGNFSGFTEIPGAHRPGFPIAEVAADGSSVITKHGRDPGTVTVDTVTAQLVYEIQGPRYLNPDVTVHLDTVRLSQAGPDRVRVSGTAGSPPPPTTKVALFAPIGHQIVMTVYLTGLDIEEKYELLRTQIRDQVAGPGVDELDVSIIGTVAADPQSQWEATVPVRIMATAREREPLEYANFAGRIGGLFLCSVPGFYYDTGAQRVTGPQPRIEYWPGLLPMAAVEHQVVLADGRRIAVAPPAVTEAPAGQPVHAEPAPYPRARTERAPLGRIAHARSGDKGGNSNVGIWATDPEAWPWLRSALSTDELRRMVPEAKELDIVRHEFPHLHAVHFVLRGLLGNGGSSNLRADQVGKAVGEYIRTRTMDIPVELLARRRAARGR</sequence>
<evidence type="ECO:0000313" key="3">
    <source>
        <dbReference type="EMBL" id="MFC6063864.1"/>
    </source>
</evidence>
<protein>
    <submittedName>
        <fullName evidence="3">Acyclic terpene utilization AtuA family protein</fullName>
    </submittedName>
</protein>
<dbReference type="PANTHER" id="PTHR47585">
    <property type="match status" value="1"/>
</dbReference>
<dbReference type="RefSeq" id="WP_107053830.1">
    <property type="nucleotide sequence ID" value="NZ_JBHSPX010000004.1"/>
</dbReference>
<dbReference type="PANTHER" id="PTHR47585:SF1">
    <property type="entry name" value="DUF1446 DOMAIN-CONTAINING PROTEIN"/>
    <property type="match status" value="1"/>
</dbReference>
<reference evidence="4" key="1">
    <citation type="journal article" date="2019" name="Int. J. Syst. Evol. Microbiol.">
        <title>The Global Catalogue of Microorganisms (GCM) 10K type strain sequencing project: providing services to taxonomists for standard genome sequencing and annotation.</title>
        <authorList>
            <consortium name="The Broad Institute Genomics Platform"/>
            <consortium name="The Broad Institute Genome Sequencing Center for Infectious Disease"/>
            <person name="Wu L."/>
            <person name="Ma J."/>
        </authorList>
    </citation>
    <scope>NUCLEOTIDE SEQUENCE [LARGE SCALE GENOMIC DNA]</scope>
    <source>
        <strain evidence="4">CGMCC 1.15180</strain>
    </source>
</reference>